<dbReference type="EMBL" id="CM039172">
    <property type="protein sequence ID" value="KAH9776353.1"/>
    <property type="molecule type" value="Genomic_DNA"/>
</dbReference>
<dbReference type="Proteomes" id="UP000829398">
    <property type="component" value="Chromosome 3"/>
</dbReference>
<evidence type="ECO:0000313" key="1">
    <source>
        <dbReference type="EMBL" id="KAH9776353.1"/>
    </source>
</evidence>
<evidence type="ECO:0000313" key="2">
    <source>
        <dbReference type="Proteomes" id="UP000829398"/>
    </source>
</evidence>
<sequence length="870" mass="96348">MKFKLKTSDPMPPITIQTNDYVEFFLEEVASGMEFRQPLCVTFECRSISAVPVARQPSPRPSWEKNHAFSSYVPPSFLILSSNNFTVADESVIECLPTTQLTDEQEAVNEFVTGVDCLDEPPLAVDSALGDNTPATISSRTSNNAHVPRINLLASNSNLLSTEVRYKFQRDQSLLGAAKFAYDYDLLKSQIEILLPRHGRNAWEAAAEGFIKSVVPSSFVVNNTRRAATRVEDGAPLGKVKKTQRYRSRPSSEERRKREMAATVTHVASAVAVEEEKSQSLQEELSLPILLADRVIKSAQEAESSKQECAELRKQVERLSQMLRSCVRLATSSQPLYERPIRRVAADVAKNLDRSLTLVRRCKHAGVLRHVFSITTNADFKKVFSLLESSIGDMRWLLTIFDSDEVNLSLPPIASNDPILAWVWSFISTIQMGQIKSRVDAANELASLARDNNRNRKIIVEEGGILPLLKLLKEAASPDAQTAAANALFNIATDQETVRFIVDVLGVPIIVSVLGEAPMKVQVAVANLVARMAELDSIAQEEFVRENVTRSLISLLCMDIALDLPKPESAKTTIHSLVQMKKEMTEKSTNVTNNSDGSSRGGHGQHYNKKDRELETPEVKAKVRIACAEALWKLSKGCLLCCKKVTETKGLLCLPKIIEMERGELQFNCLMTIMEITVVAESNAELRRSAFKTNSPAAKAVLDQLLRLIHEESDAMLQTPAIRSIGCLAKTFPAKEKRMIGPLVALLSNRNVDVVTEAAIALSKFVSPDNFNRAEHSKAIIEFDGVPPLMRLLKISDRAQMHGLVFLCYLALSAGNSKALEQARALNALEGAARTVLPQRPELRDLFAKAIYHLTLYQAGSHPHRQTYAP</sequence>
<comment type="caution">
    <text evidence="1">The sequence shown here is derived from an EMBL/GenBank/DDBJ whole genome shotgun (WGS) entry which is preliminary data.</text>
</comment>
<reference evidence="2" key="1">
    <citation type="journal article" date="2023" name="Hortic. Res.">
        <title>A chromosome-level phased genome enabling allele-level studies in sweet orange: a case study on citrus Huanglongbing tolerance.</title>
        <authorList>
            <person name="Wu B."/>
            <person name="Yu Q."/>
            <person name="Deng Z."/>
            <person name="Duan Y."/>
            <person name="Luo F."/>
            <person name="Gmitter F. Jr."/>
        </authorList>
    </citation>
    <scope>NUCLEOTIDE SEQUENCE [LARGE SCALE GENOMIC DNA]</scope>
    <source>
        <strain evidence="2">cv. Valencia</strain>
    </source>
</reference>
<proteinExistence type="predicted"/>
<accession>A0ACB8LSV0</accession>
<organism evidence="1 2">
    <name type="scientific">Citrus sinensis</name>
    <name type="common">Sweet orange</name>
    <name type="synonym">Citrus aurantium var. sinensis</name>
    <dbReference type="NCBI Taxonomy" id="2711"/>
    <lineage>
        <taxon>Eukaryota</taxon>
        <taxon>Viridiplantae</taxon>
        <taxon>Streptophyta</taxon>
        <taxon>Embryophyta</taxon>
        <taxon>Tracheophyta</taxon>
        <taxon>Spermatophyta</taxon>
        <taxon>Magnoliopsida</taxon>
        <taxon>eudicotyledons</taxon>
        <taxon>Gunneridae</taxon>
        <taxon>Pentapetalae</taxon>
        <taxon>rosids</taxon>
        <taxon>malvids</taxon>
        <taxon>Sapindales</taxon>
        <taxon>Rutaceae</taxon>
        <taxon>Aurantioideae</taxon>
        <taxon>Citrus</taxon>
    </lineage>
</organism>
<name>A0ACB8LSV0_CITSI</name>
<keyword evidence="2" id="KW-1185">Reference proteome</keyword>
<gene>
    <name evidence="1" type="ORF">KPL71_006681</name>
</gene>
<protein>
    <submittedName>
        <fullName evidence="1">Armadillo repeat only 4</fullName>
    </submittedName>
</protein>